<dbReference type="GO" id="GO:0046872">
    <property type="term" value="F:metal ion binding"/>
    <property type="evidence" value="ECO:0007669"/>
    <property type="project" value="UniProtKB-UniRule"/>
</dbReference>
<evidence type="ECO:0000256" key="10">
    <source>
        <dbReference type="ARBA" id="ARBA00047317"/>
    </source>
</evidence>
<organism evidence="13 14">
    <name type="scientific">Pseudoxanthomonas indica</name>
    <dbReference type="NCBI Taxonomy" id="428993"/>
    <lineage>
        <taxon>Bacteria</taxon>
        <taxon>Pseudomonadati</taxon>
        <taxon>Pseudomonadota</taxon>
        <taxon>Gammaproteobacteria</taxon>
        <taxon>Lysobacterales</taxon>
        <taxon>Lysobacteraceae</taxon>
        <taxon>Pseudoxanthomonas</taxon>
    </lineage>
</organism>
<dbReference type="InterPro" id="IPR036688">
    <property type="entry name" value="MoeA_C_domain_IV_sf"/>
</dbReference>
<dbReference type="Pfam" id="PF03454">
    <property type="entry name" value="MoeA_C"/>
    <property type="match status" value="1"/>
</dbReference>
<dbReference type="FunFam" id="3.40.980.10:FF:000004">
    <property type="entry name" value="Molybdopterin molybdenumtransferase"/>
    <property type="match status" value="1"/>
</dbReference>
<dbReference type="Proteomes" id="UP000190341">
    <property type="component" value="Unassembled WGS sequence"/>
</dbReference>
<keyword evidence="6 11" id="KW-0808">Transferase</keyword>
<dbReference type="AlphaFoldDB" id="A0A1T5LZ83"/>
<evidence type="ECO:0000256" key="1">
    <source>
        <dbReference type="ARBA" id="ARBA00001946"/>
    </source>
</evidence>
<dbReference type="InterPro" id="IPR036135">
    <property type="entry name" value="MoeA_linker/N_sf"/>
</dbReference>
<evidence type="ECO:0000256" key="11">
    <source>
        <dbReference type="RuleBase" id="RU365090"/>
    </source>
</evidence>
<dbReference type="PANTHER" id="PTHR10192">
    <property type="entry name" value="MOLYBDOPTERIN BIOSYNTHESIS PROTEIN"/>
    <property type="match status" value="1"/>
</dbReference>
<dbReference type="Gene3D" id="2.40.340.10">
    <property type="entry name" value="MoeA, C-terminal, domain IV"/>
    <property type="match status" value="1"/>
</dbReference>
<dbReference type="GO" id="GO:0005829">
    <property type="term" value="C:cytosol"/>
    <property type="evidence" value="ECO:0007669"/>
    <property type="project" value="TreeGrafter"/>
</dbReference>
<evidence type="ECO:0000256" key="4">
    <source>
        <dbReference type="ARBA" id="ARBA00010763"/>
    </source>
</evidence>
<dbReference type="Gene3D" id="3.90.105.10">
    <property type="entry name" value="Molybdopterin biosynthesis moea protein, domain 2"/>
    <property type="match status" value="1"/>
</dbReference>
<keyword evidence="14" id="KW-1185">Reference proteome</keyword>
<dbReference type="InterPro" id="IPR036425">
    <property type="entry name" value="MoaB/Mog-like_dom_sf"/>
</dbReference>
<comment type="cofactor">
    <cofactor evidence="1 11">
        <name>Mg(2+)</name>
        <dbReference type="ChEBI" id="CHEBI:18420"/>
    </cofactor>
</comment>
<reference evidence="13 14" key="1">
    <citation type="submission" date="2017-02" db="EMBL/GenBank/DDBJ databases">
        <authorList>
            <person name="Peterson S.W."/>
        </authorList>
    </citation>
    <scope>NUCLEOTIDE SEQUENCE [LARGE SCALE GENOMIC DNA]</scope>
    <source>
        <strain evidence="13 14">P15</strain>
    </source>
</reference>
<dbReference type="Gene3D" id="3.40.980.10">
    <property type="entry name" value="MoaB/Mog-like domain"/>
    <property type="match status" value="1"/>
</dbReference>
<dbReference type="GO" id="GO:0061599">
    <property type="term" value="F:molybdopterin molybdotransferase activity"/>
    <property type="evidence" value="ECO:0007669"/>
    <property type="project" value="UniProtKB-UniRule"/>
</dbReference>
<evidence type="ECO:0000256" key="8">
    <source>
        <dbReference type="ARBA" id="ARBA00022842"/>
    </source>
</evidence>
<evidence type="ECO:0000256" key="2">
    <source>
        <dbReference type="ARBA" id="ARBA00002901"/>
    </source>
</evidence>
<dbReference type="SMART" id="SM00852">
    <property type="entry name" value="MoCF_biosynth"/>
    <property type="match status" value="1"/>
</dbReference>
<dbReference type="SUPFAM" id="SSF53218">
    <property type="entry name" value="Molybdenum cofactor biosynthesis proteins"/>
    <property type="match status" value="1"/>
</dbReference>
<name>A0A1T5LZ83_9GAMM</name>
<evidence type="ECO:0000256" key="3">
    <source>
        <dbReference type="ARBA" id="ARBA00005046"/>
    </source>
</evidence>
<dbReference type="Pfam" id="PF03453">
    <property type="entry name" value="MoeA_N"/>
    <property type="match status" value="1"/>
</dbReference>
<dbReference type="SUPFAM" id="SSF63867">
    <property type="entry name" value="MoeA C-terminal domain-like"/>
    <property type="match status" value="1"/>
</dbReference>
<proteinExistence type="inferred from homology"/>
<evidence type="ECO:0000313" key="13">
    <source>
        <dbReference type="EMBL" id="SKC81183.1"/>
    </source>
</evidence>
<evidence type="ECO:0000259" key="12">
    <source>
        <dbReference type="SMART" id="SM00852"/>
    </source>
</evidence>
<dbReference type="NCBIfam" id="NF045515">
    <property type="entry name" value="Glp_gephyrin"/>
    <property type="match status" value="1"/>
</dbReference>
<evidence type="ECO:0000256" key="5">
    <source>
        <dbReference type="ARBA" id="ARBA00022505"/>
    </source>
</evidence>
<keyword evidence="7 11" id="KW-0479">Metal-binding</keyword>
<dbReference type="Pfam" id="PF00994">
    <property type="entry name" value="MoCF_biosynth"/>
    <property type="match status" value="1"/>
</dbReference>
<dbReference type="UniPathway" id="UPA00344"/>
<comment type="similarity">
    <text evidence="4 11">Belongs to the MoeA family.</text>
</comment>
<evidence type="ECO:0000313" key="14">
    <source>
        <dbReference type="Proteomes" id="UP000190341"/>
    </source>
</evidence>
<evidence type="ECO:0000256" key="6">
    <source>
        <dbReference type="ARBA" id="ARBA00022679"/>
    </source>
</evidence>
<dbReference type="InterPro" id="IPR001453">
    <property type="entry name" value="MoaB/Mog_dom"/>
</dbReference>
<comment type="function">
    <text evidence="2 11">Catalyzes the insertion of molybdate into adenylated molybdopterin with the concomitant release of AMP.</text>
</comment>
<dbReference type="SUPFAM" id="SSF63882">
    <property type="entry name" value="MoeA N-terminal region -like"/>
    <property type="match status" value="1"/>
</dbReference>
<keyword evidence="8 11" id="KW-0460">Magnesium</keyword>
<dbReference type="NCBIfam" id="TIGR00177">
    <property type="entry name" value="molyb_syn"/>
    <property type="match status" value="1"/>
</dbReference>
<dbReference type="InterPro" id="IPR005110">
    <property type="entry name" value="MoeA_linker/N"/>
</dbReference>
<comment type="pathway">
    <text evidence="3 11">Cofactor biosynthesis; molybdopterin biosynthesis.</text>
</comment>
<dbReference type="EMBL" id="FUZV01000002">
    <property type="protein sequence ID" value="SKC81183.1"/>
    <property type="molecule type" value="Genomic_DNA"/>
</dbReference>
<keyword evidence="5 11" id="KW-0500">Molybdenum</keyword>
<dbReference type="STRING" id="428993.SAMN06296058_3472"/>
<dbReference type="GO" id="GO:0006777">
    <property type="term" value="P:Mo-molybdopterin cofactor biosynthetic process"/>
    <property type="evidence" value="ECO:0007669"/>
    <property type="project" value="UniProtKB-UniRule"/>
</dbReference>
<dbReference type="InterPro" id="IPR038987">
    <property type="entry name" value="MoeA-like"/>
</dbReference>
<feature type="domain" description="MoaB/Mog" evidence="12">
    <location>
        <begin position="189"/>
        <end position="326"/>
    </location>
</feature>
<gene>
    <name evidence="13" type="ORF">SAMN06296058_3472</name>
</gene>
<evidence type="ECO:0000256" key="7">
    <source>
        <dbReference type="ARBA" id="ARBA00022723"/>
    </source>
</evidence>
<dbReference type="EC" id="2.10.1.1" evidence="11"/>
<accession>A0A1T5LZ83</accession>
<comment type="catalytic activity">
    <reaction evidence="10">
        <text>adenylyl-molybdopterin + molybdate = Mo-molybdopterin + AMP + H(+)</text>
        <dbReference type="Rhea" id="RHEA:35047"/>
        <dbReference type="ChEBI" id="CHEBI:15378"/>
        <dbReference type="ChEBI" id="CHEBI:36264"/>
        <dbReference type="ChEBI" id="CHEBI:62727"/>
        <dbReference type="ChEBI" id="CHEBI:71302"/>
        <dbReference type="ChEBI" id="CHEBI:456215"/>
        <dbReference type="EC" id="2.10.1.1"/>
    </reaction>
</comment>
<dbReference type="RefSeq" id="WP_079725994.1">
    <property type="nucleotide sequence ID" value="NZ_BMCL01000001.1"/>
</dbReference>
<dbReference type="CDD" id="cd00887">
    <property type="entry name" value="MoeA"/>
    <property type="match status" value="1"/>
</dbReference>
<protein>
    <recommendedName>
        <fullName evidence="11">Molybdopterin molybdenumtransferase</fullName>
        <ecNumber evidence="11">2.10.1.1</ecNumber>
    </recommendedName>
</protein>
<dbReference type="Gene3D" id="2.170.190.11">
    <property type="entry name" value="Molybdopterin biosynthesis moea protein, domain 3"/>
    <property type="match status" value="1"/>
</dbReference>
<sequence length="410" mass="44171">MNSPHPAYPSRIGHDEALAIIEAAGQAHRLDQERIATRRAEGRVLASDVVAGMPLPPFDNSRMDGFAFRHGDIDPGQSAPTLQIAGEQFAGRDLGQVLAPGQCIRITTGAPMPAGADTVVMKENVDEQAAAICFREVPRLGAHVGRAGEDVRTGDTVLMAGDVLTPARTSLLTALGLADVAVSRRPTVAVFTTGDELVEPGMPLAPGEIYNSNRELLMGQLRQLGLEPTAWPSLPDDPARVRSMLLDAASAFDLIITCGGVSAGEKDYLPGFLGEAGRILFWKVRMKPGMPLLFGELESALWLALPGNPVSTLATFQAFGVPLLEQMQGRREARPRWFARLALAWSKQHPRHEFLRGKLQPREDGSLWVTPNPADASHRLQAAADSDALIVLAEGEHDYQAGDVVRVLPY</sequence>
<dbReference type="PANTHER" id="PTHR10192:SF5">
    <property type="entry name" value="GEPHYRIN"/>
    <property type="match status" value="1"/>
</dbReference>
<keyword evidence="9 11" id="KW-0501">Molybdenum cofactor biosynthesis</keyword>
<evidence type="ECO:0000256" key="9">
    <source>
        <dbReference type="ARBA" id="ARBA00023150"/>
    </source>
</evidence>
<dbReference type="InterPro" id="IPR005111">
    <property type="entry name" value="MoeA_C_domain_IV"/>
</dbReference>
<dbReference type="OrthoDB" id="9804758at2"/>